<gene>
    <name evidence="2" type="ORF">PoB_000803900</name>
</gene>
<evidence type="ECO:0000313" key="3">
    <source>
        <dbReference type="Proteomes" id="UP000735302"/>
    </source>
</evidence>
<sequence length="119" mass="12839">MLISMGRSSGFLLLATETATRAASVQGLPARDGAQPRGHVARISSAVPGLPWSYTPSRGCGTSTGIDPSPIRRNRTSRLCSVCQRCPPVLVASYDPWQPRWSTYFPWTPHGAGGKVMRL</sequence>
<dbReference type="AlphaFoldDB" id="A0AAV3YHQ3"/>
<name>A0AAV3YHQ3_9GAST</name>
<feature type="signal peptide" evidence="1">
    <location>
        <begin position="1"/>
        <end position="22"/>
    </location>
</feature>
<organism evidence="2 3">
    <name type="scientific">Plakobranchus ocellatus</name>
    <dbReference type="NCBI Taxonomy" id="259542"/>
    <lineage>
        <taxon>Eukaryota</taxon>
        <taxon>Metazoa</taxon>
        <taxon>Spiralia</taxon>
        <taxon>Lophotrochozoa</taxon>
        <taxon>Mollusca</taxon>
        <taxon>Gastropoda</taxon>
        <taxon>Heterobranchia</taxon>
        <taxon>Euthyneura</taxon>
        <taxon>Panpulmonata</taxon>
        <taxon>Sacoglossa</taxon>
        <taxon>Placobranchoidea</taxon>
        <taxon>Plakobranchidae</taxon>
        <taxon>Plakobranchus</taxon>
    </lineage>
</organism>
<reference evidence="2 3" key="1">
    <citation type="journal article" date="2021" name="Elife">
        <title>Chloroplast acquisition without the gene transfer in kleptoplastic sea slugs, Plakobranchus ocellatus.</title>
        <authorList>
            <person name="Maeda T."/>
            <person name="Takahashi S."/>
            <person name="Yoshida T."/>
            <person name="Shimamura S."/>
            <person name="Takaki Y."/>
            <person name="Nagai Y."/>
            <person name="Toyoda A."/>
            <person name="Suzuki Y."/>
            <person name="Arimoto A."/>
            <person name="Ishii H."/>
            <person name="Satoh N."/>
            <person name="Nishiyama T."/>
            <person name="Hasebe M."/>
            <person name="Maruyama T."/>
            <person name="Minagawa J."/>
            <person name="Obokata J."/>
            <person name="Shigenobu S."/>
        </authorList>
    </citation>
    <scope>NUCLEOTIDE SEQUENCE [LARGE SCALE GENOMIC DNA]</scope>
</reference>
<evidence type="ECO:0000256" key="1">
    <source>
        <dbReference type="SAM" id="SignalP"/>
    </source>
</evidence>
<evidence type="ECO:0000313" key="2">
    <source>
        <dbReference type="EMBL" id="GFN81533.1"/>
    </source>
</evidence>
<comment type="caution">
    <text evidence="2">The sequence shown here is derived from an EMBL/GenBank/DDBJ whole genome shotgun (WGS) entry which is preliminary data.</text>
</comment>
<protein>
    <recommendedName>
        <fullName evidence="4">Secreted protein</fullName>
    </recommendedName>
</protein>
<dbReference type="Proteomes" id="UP000735302">
    <property type="component" value="Unassembled WGS sequence"/>
</dbReference>
<keyword evidence="3" id="KW-1185">Reference proteome</keyword>
<proteinExistence type="predicted"/>
<keyword evidence="1" id="KW-0732">Signal</keyword>
<evidence type="ECO:0008006" key="4">
    <source>
        <dbReference type="Google" id="ProtNLM"/>
    </source>
</evidence>
<dbReference type="EMBL" id="BLXT01000945">
    <property type="protein sequence ID" value="GFN81533.1"/>
    <property type="molecule type" value="Genomic_DNA"/>
</dbReference>
<accession>A0AAV3YHQ3</accession>
<feature type="chain" id="PRO_5043483920" description="Secreted protein" evidence="1">
    <location>
        <begin position="23"/>
        <end position="119"/>
    </location>
</feature>